<gene>
    <name evidence="10" type="ORF">A6122_1526</name>
</gene>
<keyword evidence="11" id="KW-1185">Reference proteome</keyword>
<dbReference type="InterPro" id="IPR001261">
    <property type="entry name" value="ArgE/DapE_CS"/>
</dbReference>
<dbReference type="EMBL" id="CP015515">
    <property type="protein sequence ID" value="AND16663.1"/>
    <property type="molecule type" value="Genomic_DNA"/>
</dbReference>
<protein>
    <submittedName>
        <fullName evidence="10">Zn-dependent hydrolase</fullName>
    </submittedName>
</protein>
<evidence type="ECO:0000256" key="1">
    <source>
        <dbReference type="ARBA" id="ARBA00001936"/>
    </source>
</evidence>
<evidence type="ECO:0000256" key="5">
    <source>
        <dbReference type="ARBA" id="ARBA00022801"/>
    </source>
</evidence>
<feature type="binding site" evidence="7">
    <location>
        <position position="83"/>
    </location>
    <ligand>
        <name>Zn(2+)</name>
        <dbReference type="ChEBI" id="CHEBI:29105"/>
        <label>1</label>
    </ligand>
</feature>
<dbReference type="STRING" id="33888.A6122_1526"/>
<evidence type="ECO:0000313" key="11">
    <source>
        <dbReference type="Proteomes" id="UP000077071"/>
    </source>
</evidence>
<accession>A0A160KSY3</accession>
<dbReference type="CDD" id="cd03884">
    <property type="entry name" value="M20_bAS"/>
    <property type="match status" value="1"/>
</dbReference>
<dbReference type="Gene3D" id="3.30.70.360">
    <property type="match status" value="1"/>
</dbReference>
<dbReference type="PIRSF" id="PIRSF001235">
    <property type="entry name" value="Amidase_carbamoylase"/>
    <property type="match status" value="1"/>
</dbReference>
<dbReference type="InterPro" id="IPR011650">
    <property type="entry name" value="Peptidase_M20_dimer"/>
</dbReference>
<feature type="binding site" evidence="7">
    <location>
        <position position="384"/>
    </location>
    <ligand>
        <name>Zn(2+)</name>
        <dbReference type="ChEBI" id="CHEBI:29105"/>
        <label>2</label>
    </ligand>
</feature>
<dbReference type="NCBIfam" id="NF006775">
    <property type="entry name" value="PRK09290.2-5"/>
    <property type="match status" value="1"/>
</dbReference>
<organism evidence="10 11">
    <name type="scientific">Rathayibacter tritici</name>
    <dbReference type="NCBI Taxonomy" id="33888"/>
    <lineage>
        <taxon>Bacteria</taxon>
        <taxon>Bacillati</taxon>
        <taxon>Actinomycetota</taxon>
        <taxon>Actinomycetes</taxon>
        <taxon>Micrococcales</taxon>
        <taxon>Microbacteriaceae</taxon>
        <taxon>Rathayibacter</taxon>
    </lineage>
</organism>
<keyword evidence="7" id="KW-0862">Zinc</keyword>
<dbReference type="PANTHER" id="PTHR32494:SF19">
    <property type="entry name" value="ALLANTOATE DEIMINASE-RELATED"/>
    <property type="match status" value="1"/>
</dbReference>
<dbReference type="SUPFAM" id="SSF55031">
    <property type="entry name" value="Bacterial exopeptidase dimerisation domain"/>
    <property type="match status" value="1"/>
</dbReference>
<dbReference type="GO" id="GO:0046872">
    <property type="term" value="F:metal ion binding"/>
    <property type="evidence" value="ECO:0007669"/>
    <property type="project" value="UniProtKB-KW"/>
</dbReference>
<comment type="cofactor">
    <cofactor evidence="7">
        <name>Zn(2+)</name>
        <dbReference type="ChEBI" id="CHEBI:29105"/>
    </cofactor>
    <text evidence="7">Binds 2 Zn(2+) ions per subunit.</text>
</comment>
<dbReference type="GO" id="GO:0016813">
    <property type="term" value="F:hydrolase activity, acting on carbon-nitrogen (but not peptide) bonds, in linear amidines"/>
    <property type="evidence" value="ECO:0007669"/>
    <property type="project" value="InterPro"/>
</dbReference>
<feature type="domain" description="Peptidase M20 dimerisation" evidence="9">
    <location>
        <begin position="215"/>
        <end position="311"/>
    </location>
</feature>
<dbReference type="InterPro" id="IPR010158">
    <property type="entry name" value="Amidase_Cbmase"/>
</dbReference>
<dbReference type="SUPFAM" id="SSF53187">
    <property type="entry name" value="Zn-dependent exopeptidases"/>
    <property type="match status" value="1"/>
</dbReference>
<dbReference type="Pfam" id="PF01546">
    <property type="entry name" value="Peptidase_M20"/>
    <property type="match status" value="1"/>
</dbReference>
<keyword evidence="4 7" id="KW-0479">Metal-binding</keyword>
<dbReference type="PATRIC" id="fig|33888.3.peg.1671"/>
<feature type="binding site" evidence="8">
    <location>
        <position position="289"/>
    </location>
    <ligand>
        <name>allantoate</name>
        <dbReference type="ChEBI" id="CHEBI:17536"/>
    </ligand>
</feature>
<feature type="binding site" evidence="7">
    <location>
        <position position="129"/>
    </location>
    <ligand>
        <name>Zn(2+)</name>
        <dbReference type="ChEBI" id="CHEBI:29105"/>
        <label>2</label>
    </ligand>
</feature>
<dbReference type="NCBIfam" id="TIGR01879">
    <property type="entry name" value="hydantase"/>
    <property type="match status" value="1"/>
</dbReference>
<reference evidence="10 11" key="1">
    <citation type="submission" date="2016-05" db="EMBL/GenBank/DDBJ databases">
        <title>Complete genome sequence of Rathayibacter tritici NCPPB 1953.</title>
        <authorList>
            <person name="Park J."/>
            <person name="Lee H.-H."/>
            <person name="Lee S.-W."/>
            <person name="Seo Y.-S."/>
        </authorList>
    </citation>
    <scope>NUCLEOTIDE SEQUENCE [LARGE SCALE GENOMIC DNA]</scope>
    <source>
        <strain evidence="10 11">NCPPB 1953</strain>
    </source>
</reference>
<sequence>MSDATAIDAIAIMARCDELAAVSSSRDGIERVYLSPEHVRVNAMAARWMTEAGMRTWQDAAGNQCGRYEGATPGLPALLLGSHLDTVPDAGRYDGILGVTLAIAVVSRLHSAGRRLPFAVEVVAFGDEEGTRFGTALLGSRALAGTWDERWWELEDADGTTLVEAFRDFGLDPSRIHTAARDAQDVLAYLEAHIEQGPYLEEADRALAVVSSIAGARRFSLTLTGTAGHAGGVPLDRRRDALTGAAEAVLAVERIAREQGVIATVGRLETFPGAVNVIPGRVDFTLDLRAETDAQRDAAWDAIEHAMSESASRRRLALTVEQTHSAPAVVASPRLQDVVRAGIRATGDAEPMVLFSKAGHDAMAVADLTDYAMLFLRCKGGVSHHPDESVTEADVATALDAFEAAVLALAEGAPAA</sequence>
<dbReference type="Gene3D" id="3.40.630.10">
    <property type="entry name" value="Zn peptidases"/>
    <property type="match status" value="1"/>
</dbReference>
<dbReference type="InterPro" id="IPR002933">
    <property type="entry name" value="Peptidase_M20"/>
</dbReference>
<feature type="binding site" evidence="7">
    <location>
        <position position="94"/>
    </location>
    <ligand>
        <name>Zn(2+)</name>
        <dbReference type="ChEBI" id="CHEBI:29105"/>
        <label>1</label>
    </ligand>
</feature>
<keyword evidence="6" id="KW-0464">Manganese</keyword>
<keyword evidence="5 10" id="KW-0378">Hydrolase</keyword>
<comment type="cofactor">
    <cofactor evidence="1">
        <name>Mn(2+)</name>
        <dbReference type="ChEBI" id="CHEBI:29035"/>
    </cofactor>
</comment>
<proteinExistence type="inferred from homology"/>
<evidence type="ECO:0000313" key="10">
    <source>
        <dbReference type="EMBL" id="AND16663.1"/>
    </source>
</evidence>
<dbReference type="PROSITE" id="PS00758">
    <property type="entry name" value="ARGE_DAPE_CPG2_1"/>
    <property type="match status" value="1"/>
</dbReference>
<feature type="binding site" evidence="8">
    <location>
        <position position="218"/>
    </location>
    <ligand>
        <name>allantoate</name>
        <dbReference type="ChEBI" id="CHEBI:17536"/>
    </ligand>
</feature>
<dbReference type="KEGG" id="rtn:A6122_1526"/>
<evidence type="ECO:0000256" key="7">
    <source>
        <dbReference type="PIRSR" id="PIRSR001235-1"/>
    </source>
</evidence>
<feature type="binding site" evidence="7">
    <location>
        <position position="193"/>
    </location>
    <ligand>
        <name>Zn(2+)</name>
        <dbReference type="ChEBI" id="CHEBI:29105"/>
        <label>1</label>
    </ligand>
</feature>
<name>A0A160KSY3_9MICO</name>
<evidence type="ECO:0000256" key="8">
    <source>
        <dbReference type="PIRSR" id="PIRSR001235-2"/>
    </source>
</evidence>
<comment type="similarity">
    <text evidence="2">Belongs to the peptidase M20 family.</text>
</comment>
<dbReference type="PANTHER" id="PTHR32494">
    <property type="entry name" value="ALLANTOATE DEIMINASE-RELATED"/>
    <property type="match status" value="1"/>
</dbReference>
<evidence type="ECO:0000256" key="2">
    <source>
        <dbReference type="ARBA" id="ARBA00006153"/>
    </source>
</evidence>
<dbReference type="AlphaFoldDB" id="A0A160KSY3"/>
<feature type="binding site" evidence="7">
    <location>
        <position position="94"/>
    </location>
    <ligand>
        <name>Zn(2+)</name>
        <dbReference type="ChEBI" id="CHEBI:29105"/>
        <label>2</label>
    </ligand>
</feature>
<feature type="binding site" evidence="8">
    <location>
        <position position="276"/>
    </location>
    <ligand>
        <name>allantoate</name>
        <dbReference type="ChEBI" id="CHEBI:17536"/>
    </ligand>
</feature>
<dbReference type="Proteomes" id="UP000077071">
    <property type="component" value="Chromosome"/>
</dbReference>
<dbReference type="InterPro" id="IPR036264">
    <property type="entry name" value="Bact_exopeptidase_dim_dom"/>
</dbReference>
<evidence type="ECO:0000256" key="6">
    <source>
        <dbReference type="ARBA" id="ARBA00023211"/>
    </source>
</evidence>
<comment type="subunit">
    <text evidence="3">Homodimer.</text>
</comment>
<dbReference type="RefSeq" id="WP_068253520.1">
    <property type="nucleotide sequence ID" value="NZ_CP015515.1"/>
</dbReference>
<evidence type="ECO:0000256" key="4">
    <source>
        <dbReference type="ARBA" id="ARBA00022723"/>
    </source>
</evidence>
<dbReference type="Pfam" id="PF07687">
    <property type="entry name" value="M20_dimer"/>
    <property type="match status" value="1"/>
</dbReference>
<dbReference type="OrthoDB" id="9808195at2"/>
<evidence type="ECO:0000259" key="9">
    <source>
        <dbReference type="Pfam" id="PF07687"/>
    </source>
</evidence>
<evidence type="ECO:0000256" key="3">
    <source>
        <dbReference type="ARBA" id="ARBA00011738"/>
    </source>
</evidence>